<gene>
    <name evidence="1" type="ORF">MPC4_250041</name>
</gene>
<comment type="caution">
    <text evidence="1">The sequence shown here is derived from an EMBL/GenBank/DDBJ whole genome shotgun (WGS) entry which is preliminary data.</text>
</comment>
<dbReference type="EMBL" id="CABFMQ020000082">
    <property type="protein sequence ID" value="VTZ50533.1"/>
    <property type="molecule type" value="Genomic_DNA"/>
</dbReference>
<dbReference type="Proteomes" id="UP000485880">
    <property type="component" value="Unassembled WGS sequence"/>
</dbReference>
<reference evidence="1 2" key="1">
    <citation type="submission" date="2019-05" db="EMBL/GenBank/DDBJ databases">
        <authorList>
            <person name="Farhan Ul Haque M."/>
        </authorList>
    </citation>
    <scope>NUCLEOTIDE SEQUENCE [LARGE SCALE GENOMIC DNA]</scope>
    <source>
        <strain evidence="1">2</strain>
    </source>
</reference>
<evidence type="ECO:0000313" key="1">
    <source>
        <dbReference type="EMBL" id="VTZ50533.1"/>
    </source>
</evidence>
<dbReference type="AlphaFoldDB" id="A0A8B6M667"/>
<proteinExistence type="predicted"/>
<evidence type="ECO:0000313" key="2">
    <source>
        <dbReference type="Proteomes" id="UP000485880"/>
    </source>
</evidence>
<name>A0A8B6M667_METTU</name>
<keyword evidence="2" id="KW-1185">Reference proteome</keyword>
<accession>A0A8B6M667</accession>
<protein>
    <submittedName>
        <fullName evidence="1">Uncharacterized protein</fullName>
    </submittedName>
</protein>
<organism evidence="1 2">
    <name type="scientific">Methylocella tundrae</name>
    <dbReference type="NCBI Taxonomy" id="227605"/>
    <lineage>
        <taxon>Bacteria</taxon>
        <taxon>Pseudomonadati</taxon>
        <taxon>Pseudomonadota</taxon>
        <taxon>Alphaproteobacteria</taxon>
        <taxon>Hyphomicrobiales</taxon>
        <taxon>Beijerinckiaceae</taxon>
        <taxon>Methylocella</taxon>
    </lineage>
</organism>
<sequence length="58" mass="6420">MSRRSRDACFSTVARTGSSSCTSAGVYQTVELARAHLGFEVRLLRPLLRPPPLLDDEE</sequence>